<comment type="caution">
    <text evidence="2">The sequence shown here is derived from an EMBL/GenBank/DDBJ whole genome shotgun (WGS) entry which is preliminary data.</text>
</comment>
<sequence length="69" mass="7212">MASARKTLLTGSLTVVVGLALWLFGSDEEILVFTPSKVGVVMMVAGGLESLYGVYKSLLSNMSSPPGPH</sequence>
<organism evidence="2 3">
    <name type="scientific">Plantactinospora soyae</name>
    <dbReference type="NCBI Taxonomy" id="1544732"/>
    <lineage>
        <taxon>Bacteria</taxon>
        <taxon>Bacillati</taxon>
        <taxon>Actinomycetota</taxon>
        <taxon>Actinomycetes</taxon>
        <taxon>Micromonosporales</taxon>
        <taxon>Micromonosporaceae</taxon>
        <taxon>Plantactinospora</taxon>
    </lineage>
</organism>
<reference evidence="2" key="1">
    <citation type="submission" date="2020-10" db="EMBL/GenBank/DDBJ databases">
        <title>Sequencing the genomes of 1000 actinobacteria strains.</title>
        <authorList>
            <person name="Klenk H.-P."/>
        </authorList>
    </citation>
    <scope>NUCLEOTIDE SEQUENCE</scope>
    <source>
        <strain evidence="2">DSM 46832</strain>
    </source>
</reference>
<dbReference type="AlphaFoldDB" id="A0A927M3U9"/>
<evidence type="ECO:0000313" key="3">
    <source>
        <dbReference type="Proteomes" id="UP000649753"/>
    </source>
</evidence>
<keyword evidence="1" id="KW-1133">Transmembrane helix</keyword>
<keyword evidence="1" id="KW-0472">Membrane</keyword>
<protein>
    <submittedName>
        <fullName evidence="2">Uncharacterized protein</fullName>
    </submittedName>
</protein>
<evidence type="ECO:0000256" key="1">
    <source>
        <dbReference type="SAM" id="Phobius"/>
    </source>
</evidence>
<dbReference type="InterPro" id="IPR043762">
    <property type="entry name" value="DUF5708"/>
</dbReference>
<keyword evidence="3" id="KW-1185">Reference proteome</keyword>
<evidence type="ECO:0000313" key="2">
    <source>
        <dbReference type="EMBL" id="MBE1486171.1"/>
    </source>
</evidence>
<dbReference type="RefSeq" id="WP_192766241.1">
    <property type="nucleotide sequence ID" value="NZ_JADBEB010000001.1"/>
</dbReference>
<gene>
    <name evidence="2" type="ORF">H4W31_001809</name>
</gene>
<feature type="transmembrane region" description="Helical" evidence="1">
    <location>
        <begin position="7"/>
        <end position="25"/>
    </location>
</feature>
<dbReference type="Proteomes" id="UP000649753">
    <property type="component" value="Unassembled WGS sequence"/>
</dbReference>
<dbReference type="EMBL" id="JADBEB010000001">
    <property type="protein sequence ID" value="MBE1486171.1"/>
    <property type="molecule type" value="Genomic_DNA"/>
</dbReference>
<proteinExistence type="predicted"/>
<name>A0A927M3U9_9ACTN</name>
<dbReference type="Pfam" id="PF18969">
    <property type="entry name" value="DUF5708"/>
    <property type="match status" value="1"/>
</dbReference>
<accession>A0A927M3U9</accession>
<feature type="transmembrane region" description="Helical" evidence="1">
    <location>
        <begin position="37"/>
        <end position="55"/>
    </location>
</feature>
<keyword evidence="1" id="KW-0812">Transmembrane</keyword>